<organism evidence="8">
    <name type="scientific">Schistosoma curassoni</name>
    <dbReference type="NCBI Taxonomy" id="6186"/>
    <lineage>
        <taxon>Eukaryota</taxon>
        <taxon>Metazoa</taxon>
        <taxon>Spiralia</taxon>
        <taxon>Lophotrochozoa</taxon>
        <taxon>Platyhelminthes</taxon>
        <taxon>Trematoda</taxon>
        <taxon>Digenea</taxon>
        <taxon>Strigeidida</taxon>
        <taxon>Schistosomatoidea</taxon>
        <taxon>Schistosomatidae</taxon>
        <taxon>Schistosoma</taxon>
    </lineage>
</organism>
<keyword evidence="1" id="KW-0805">Transcription regulation</keyword>
<feature type="compositionally biased region" description="Low complexity" evidence="4">
    <location>
        <begin position="12"/>
        <end position="21"/>
    </location>
</feature>
<dbReference type="STRING" id="6186.A0A183JK17"/>
<protein>
    <submittedName>
        <fullName evidence="8">NR LBD domain-containing protein</fullName>
    </submittedName>
</protein>
<feature type="domain" description="NR LBD" evidence="5">
    <location>
        <begin position="127"/>
        <end position="332"/>
    </location>
</feature>
<keyword evidence="2" id="KW-0804">Transcription</keyword>
<evidence type="ECO:0000313" key="8">
    <source>
        <dbReference type="WBParaSite" id="SCUD_0000304501-mRNA-1"/>
    </source>
</evidence>
<proteinExistence type="predicted"/>
<evidence type="ECO:0000313" key="7">
    <source>
        <dbReference type="Proteomes" id="UP000279833"/>
    </source>
</evidence>
<dbReference type="SUPFAM" id="SSF48508">
    <property type="entry name" value="Nuclear receptor ligand-binding domain"/>
    <property type="match status" value="1"/>
</dbReference>
<evidence type="ECO:0000259" key="5">
    <source>
        <dbReference type="PROSITE" id="PS51843"/>
    </source>
</evidence>
<evidence type="ECO:0000256" key="1">
    <source>
        <dbReference type="ARBA" id="ARBA00023015"/>
    </source>
</evidence>
<dbReference type="PROSITE" id="PS51843">
    <property type="entry name" value="NR_LBD"/>
    <property type="match status" value="1"/>
</dbReference>
<keyword evidence="7" id="KW-1185">Reference proteome</keyword>
<feature type="region of interest" description="Disordered" evidence="4">
    <location>
        <begin position="1"/>
        <end position="27"/>
    </location>
</feature>
<keyword evidence="3" id="KW-0675">Receptor</keyword>
<dbReference type="InterPro" id="IPR035500">
    <property type="entry name" value="NHR-like_dom_sf"/>
</dbReference>
<evidence type="ECO:0000256" key="2">
    <source>
        <dbReference type="ARBA" id="ARBA00023163"/>
    </source>
</evidence>
<reference evidence="8" key="1">
    <citation type="submission" date="2016-06" db="UniProtKB">
        <authorList>
            <consortium name="WormBaseParasite"/>
        </authorList>
    </citation>
    <scope>IDENTIFICATION</scope>
</reference>
<gene>
    <name evidence="6" type="ORF">SCUD_LOCUS3045</name>
</gene>
<dbReference type="WBParaSite" id="SCUD_0000304501-mRNA-1">
    <property type="protein sequence ID" value="SCUD_0000304501-mRNA-1"/>
    <property type="gene ID" value="SCUD_0000304501"/>
</dbReference>
<dbReference type="InterPro" id="IPR000536">
    <property type="entry name" value="Nucl_hrmn_rcpt_lig-bd"/>
</dbReference>
<dbReference type="Proteomes" id="UP000279833">
    <property type="component" value="Unassembled WGS sequence"/>
</dbReference>
<accession>A0A183JK17</accession>
<dbReference type="EMBL" id="UZAK01003252">
    <property type="protein sequence ID" value="VDO78864.1"/>
    <property type="molecule type" value="Genomic_DNA"/>
</dbReference>
<name>A0A183JK17_9TREM</name>
<dbReference type="Gene3D" id="1.10.565.10">
    <property type="entry name" value="Retinoid X Receptor"/>
    <property type="match status" value="1"/>
</dbReference>
<evidence type="ECO:0000313" key="6">
    <source>
        <dbReference type="EMBL" id="VDO78864.1"/>
    </source>
</evidence>
<dbReference type="Pfam" id="PF00104">
    <property type="entry name" value="Hormone_recep"/>
    <property type="match status" value="1"/>
</dbReference>
<evidence type="ECO:0000256" key="4">
    <source>
        <dbReference type="SAM" id="MobiDB-lite"/>
    </source>
</evidence>
<dbReference type="AlphaFoldDB" id="A0A183JK17"/>
<sequence>MFREPVQEERQQQQLQYEVQRSPTPPEQNCDLSVNSMIMSDTKISHTLNHSCLVENQEAMLKTTNCTLSSSSSPHILSKCSDSSINYLYSASNEKSQQLPINDNFNLTVNDAATYPPQELSLIVNKDSNNVTLPLVDIHTLKLPTTTPAAIPAPPDALEFIRTAESTISNRRKQWLSAFNKQQCHAEIAKCFQDSMENFKWLENNFEKCTTNHLPLLDLVIWSSKIPYICQLSCGVHLDLLKSEFHLLNNLTKPMDNNNNDSISSKPTNINDDSVDDMIRKRNTNVYKLIYNLAIKLRMLNLDPVELGCLKLILLLNPGKLFHHISLPFCNF</sequence>
<evidence type="ECO:0000256" key="3">
    <source>
        <dbReference type="ARBA" id="ARBA00023170"/>
    </source>
</evidence>
<feature type="compositionally biased region" description="Basic and acidic residues" evidence="4">
    <location>
        <begin position="1"/>
        <end position="11"/>
    </location>
</feature>
<reference evidence="6 7" key="2">
    <citation type="submission" date="2018-11" db="EMBL/GenBank/DDBJ databases">
        <authorList>
            <consortium name="Pathogen Informatics"/>
        </authorList>
    </citation>
    <scope>NUCLEOTIDE SEQUENCE [LARGE SCALE GENOMIC DNA]</scope>
    <source>
        <strain evidence="6">Dakar</strain>
        <strain evidence="7">Dakar, Senegal</strain>
    </source>
</reference>